<sequence>MVNMFHFLESFELRGFLGISRSVYEEAWNQFFSTASITSGAVVSTFGGQNVVFAQNMFTEVLEFPSEGITSFSGLQKNEMEDTKSFIAKAGYFDIMTSERSNMMVEISTRIKLKNYPSVPDFIDGKKNIEDTEKKAAEGKRKAVDDS</sequence>
<dbReference type="AlphaFoldDB" id="A0A2Z7APK5"/>
<accession>A0A2Z7APK5</accession>
<keyword evidence="2" id="KW-1185">Reference proteome</keyword>
<protein>
    <submittedName>
        <fullName evidence="1">Gcn5-like N-acetyltransferase</fullName>
    </submittedName>
</protein>
<gene>
    <name evidence="1" type="ORF">F511_19384</name>
</gene>
<dbReference type="EMBL" id="KV014916">
    <property type="protein sequence ID" value="KZV21247.1"/>
    <property type="molecule type" value="Genomic_DNA"/>
</dbReference>
<name>A0A2Z7APK5_9LAMI</name>
<evidence type="ECO:0000313" key="2">
    <source>
        <dbReference type="Proteomes" id="UP000250235"/>
    </source>
</evidence>
<proteinExistence type="predicted"/>
<organism evidence="1 2">
    <name type="scientific">Dorcoceras hygrometricum</name>
    <dbReference type="NCBI Taxonomy" id="472368"/>
    <lineage>
        <taxon>Eukaryota</taxon>
        <taxon>Viridiplantae</taxon>
        <taxon>Streptophyta</taxon>
        <taxon>Embryophyta</taxon>
        <taxon>Tracheophyta</taxon>
        <taxon>Spermatophyta</taxon>
        <taxon>Magnoliopsida</taxon>
        <taxon>eudicotyledons</taxon>
        <taxon>Gunneridae</taxon>
        <taxon>Pentapetalae</taxon>
        <taxon>asterids</taxon>
        <taxon>lamiids</taxon>
        <taxon>Lamiales</taxon>
        <taxon>Gesneriaceae</taxon>
        <taxon>Didymocarpoideae</taxon>
        <taxon>Trichosporeae</taxon>
        <taxon>Loxocarpinae</taxon>
        <taxon>Dorcoceras</taxon>
    </lineage>
</organism>
<dbReference type="GO" id="GO:0016740">
    <property type="term" value="F:transferase activity"/>
    <property type="evidence" value="ECO:0007669"/>
    <property type="project" value="UniProtKB-KW"/>
</dbReference>
<reference evidence="1 2" key="1">
    <citation type="journal article" date="2015" name="Proc. Natl. Acad. Sci. U.S.A.">
        <title>The resurrection genome of Boea hygrometrica: A blueprint for survival of dehydration.</title>
        <authorList>
            <person name="Xiao L."/>
            <person name="Yang G."/>
            <person name="Zhang L."/>
            <person name="Yang X."/>
            <person name="Zhao S."/>
            <person name="Ji Z."/>
            <person name="Zhou Q."/>
            <person name="Hu M."/>
            <person name="Wang Y."/>
            <person name="Chen M."/>
            <person name="Xu Y."/>
            <person name="Jin H."/>
            <person name="Xiao X."/>
            <person name="Hu G."/>
            <person name="Bao F."/>
            <person name="Hu Y."/>
            <person name="Wan P."/>
            <person name="Li L."/>
            <person name="Deng X."/>
            <person name="Kuang T."/>
            <person name="Xiang C."/>
            <person name="Zhu J.K."/>
            <person name="Oliver M.J."/>
            <person name="He Y."/>
        </authorList>
    </citation>
    <scope>NUCLEOTIDE SEQUENCE [LARGE SCALE GENOMIC DNA]</scope>
    <source>
        <strain evidence="2">cv. XS01</strain>
    </source>
</reference>
<dbReference type="Proteomes" id="UP000250235">
    <property type="component" value="Unassembled WGS sequence"/>
</dbReference>
<keyword evidence="1" id="KW-0808">Transferase</keyword>
<evidence type="ECO:0000313" key="1">
    <source>
        <dbReference type="EMBL" id="KZV21247.1"/>
    </source>
</evidence>